<dbReference type="Proteomes" id="UP000501849">
    <property type="component" value="Chromosome"/>
</dbReference>
<proteinExistence type="predicted"/>
<feature type="compositionally biased region" description="Acidic residues" evidence="3">
    <location>
        <begin position="42"/>
        <end position="51"/>
    </location>
</feature>
<protein>
    <recommendedName>
        <fullName evidence="7">Outer membrane protein</fullName>
    </recommendedName>
</protein>
<dbReference type="GO" id="GO:0016020">
    <property type="term" value="C:membrane"/>
    <property type="evidence" value="ECO:0007669"/>
    <property type="project" value="UniProtKB-SubCell"/>
</dbReference>
<keyword evidence="2 4" id="KW-0472">Membrane</keyword>
<keyword evidence="4" id="KW-0812">Transmembrane</keyword>
<dbReference type="EMBL" id="CP038799">
    <property type="protein sequence ID" value="QIV83347.1"/>
    <property type="molecule type" value="Genomic_DNA"/>
</dbReference>
<evidence type="ECO:0000313" key="5">
    <source>
        <dbReference type="EMBL" id="QIV83347.1"/>
    </source>
</evidence>
<evidence type="ECO:0000256" key="2">
    <source>
        <dbReference type="ARBA" id="ARBA00023136"/>
    </source>
</evidence>
<dbReference type="RefSeq" id="WP_168143755.1">
    <property type="nucleotide sequence ID" value="NZ_CP038799.1"/>
</dbReference>
<dbReference type="PANTHER" id="PTHR37042:SF4">
    <property type="entry name" value="OUTER MEMBRANE PROTEIN RV1973"/>
    <property type="match status" value="1"/>
</dbReference>
<dbReference type="KEGG" id="mfre:EXE63_22540"/>
<feature type="region of interest" description="Disordered" evidence="3">
    <location>
        <begin position="1"/>
        <end position="60"/>
    </location>
</feature>
<keyword evidence="6" id="KW-1185">Reference proteome</keyword>
<dbReference type="AlphaFoldDB" id="A0A6H0SBE1"/>
<feature type="transmembrane region" description="Helical" evidence="4">
    <location>
        <begin position="70"/>
        <end position="90"/>
    </location>
</feature>
<name>A0A6H0SBE1_9MYCO</name>
<evidence type="ECO:0000256" key="1">
    <source>
        <dbReference type="ARBA" id="ARBA00004370"/>
    </source>
</evidence>
<organism evidence="5 6">
    <name type="scientific">Mycolicibacterium frederiksbergense</name>
    <dbReference type="NCBI Taxonomy" id="117567"/>
    <lineage>
        <taxon>Bacteria</taxon>
        <taxon>Bacillati</taxon>
        <taxon>Actinomycetota</taxon>
        <taxon>Actinomycetes</taxon>
        <taxon>Mycobacteriales</taxon>
        <taxon>Mycobacteriaceae</taxon>
        <taxon>Mycolicibacterium</taxon>
    </lineage>
</organism>
<comment type="subcellular location">
    <subcellularLocation>
        <location evidence="1">Membrane</location>
    </subcellularLocation>
</comment>
<keyword evidence="4" id="KW-1133">Transmembrane helix</keyword>
<evidence type="ECO:0000313" key="6">
    <source>
        <dbReference type="Proteomes" id="UP000501849"/>
    </source>
</evidence>
<reference evidence="5 6" key="1">
    <citation type="submission" date="2019-04" db="EMBL/GenBank/DDBJ databases">
        <title>Draft, Whole-Genome Sequence of the Anthracene-degrading Mycobacterium frederiksbergense LB501T, Isolated from a Polycyclic Aromatic Hydrocarbon (PAH)-Contaminated Soil.</title>
        <authorList>
            <person name="Augelletti F."/>
        </authorList>
    </citation>
    <scope>NUCLEOTIDE SEQUENCE [LARGE SCALE GENOMIC DNA]</scope>
    <source>
        <strain evidence="5 6">LB 501T</strain>
    </source>
</reference>
<dbReference type="PANTHER" id="PTHR37042">
    <property type="entry name" value="OUTER MEMBRANE PROTEIN RV1973"/>
    <property type="match status" value="1"/>
</dbReference>
<accession>A0A6H0SBE1</accession>
<evidence type="ECO:0008006" key="7">
    <source>
        <dbReference type="Google" id="ProtNLM"/>
    </source>
</evidence>
<gene>
    <name evidence="5" type="ORF">EXE63_22540</name>
</gene>
<feature type="compositionally biased region" description="Acidic residues" evidence="3">
    <location>
        <begin position="9"/>
        <end position="32"/>
    </location>
</feature>
<sequence>MTEKKTEPDATEPELTEPELTEAELTEAEVTESDSTAVESAEPAEDGEAPGESEASPAAREKRSIEWPRVLAYGILPALALVLAMGAGYLKWQDNSVRDGDGAAVESVQVAKDSTVALLSYQPDTVEQQLSDARSLLTGDFQQAYTDLTTDVVIPGAKEKQISAVATVPAAASVEAEPNRAVVLVFVNQTVVVGADAPTDTASSVRVTLEKTGDRWLISGFDPV</sequence>
<evidence type="ECO:0000256" key="3">
    <source>
        <dbReference type="SAM" id="MobiDB-lite"/>
    </source>
</evidence>
<evidence type="ECO:0000256" key="4">
    <source>
        <dbReference type="SAM" id="Phobius"/>
    </source>
</evidence>